<dbReference type="Proteomes" id="UP000183994">
    <property type="component" value="Unassembled WGS sequence"/>
</dbReference>
<keyword evidence="3 8" id="KW-0690">Ribosome biogenesis</keyword>
<sequence>MALLAIMGRPNVGKSTLFNRITKSRKAMVDDSPGVTRDRNYADAEHDGVKFSVVDTGGFSKNDPDAFVDLIHFQVNQAIEEADAIAMVFDGKDGPSPFDRDLLSVLRPIDKPIFYLVNKIDSADLEYLMADFAELGVGELHPVSGEHGYGIPTFLDMIVKVLPKASPKLEEDMISIGVVGRPNAGKSSLINKILGQERLLVSDTPGTTRDAVDTVCQVNGKPYLLLDTAGIRRKGKVKHKLEKFSIVRALKGLERCDVALVMLDATEGITDQDVHIAGYAEERKCGCIFLANKWDLVKDKDWALKKIKDDVRMNAKFLNYAPFMTISALTGQRVHRIFELVDKVYAQYTTRISTSKLNRMLENAITRHEPPYHKGRRLKFYYATQVSTKPPTIVCFVNHPDAVHFSYKRFLINHIREETGLDQTPIRLLFRQRDRKDLKVLKSGG</sequence>
<dbReference type="PROSITE" id="PS51712">
    <property type="entry name" value="G_ENGA"/>
    <property type="match status" value="2"/>
</dbReference>
<dbReference type="Pfam" id="PF01926">
    <property type="entry name" value="MMR_HSR1"/>
    <property type="match status" value="2"/>
</dbReference>
<proteinExistence type="inferred from homology"/>
<dbReference type="PANTHER" id="PTHR43834">
    <property type="entry name" value="GTPASE DER"/>
    <property type="match status" value="1"/>
</dbReference>
<dbReference type="InterPro" id="IPR015946">
    <property type="entry name" value="KH_dom-like_a/b"/>
</dbReference>
<comment type="similarity">
    <text evidence="1 8 9 10">Belongs to the TRAFAC class TrmE-Era-EngA-EngB-Septin-like GTPase superfamily. EngA (Der) GTPase family.</text>
</comment>
<keyword evidence="6 8" id="KW-0342">GTP-binding</keyword>
<comment type="function">
    <text evidence="8 10">GTPase that plays an essential role in the late steps of ribosome biogenesis.</text>
</comment>
<dbReference type="CDD" id="cd01894">
    <property type="entry name" value="EngA1"/>
    <property type="match status" value="1"/>
</dbReference>
<dbReference type="FunFam" id="3.30.300.20:FF:000004">
    <property type="entry name" value="GTPase Der"/>
    <property type="match status" value="1"/>
</dbReference>
<evidence type="ECO:0000256" key="9">
    <source>
        <dbReference type="PROSITE-ProRule" id="PRU01049"/>
    </source>
</evidence>
<evidence type="ECO:0000256" key="7">
    <source>
        <dbReference type="ARBA" id="ARBA00032345"/>
    </source>
</evidence>
<dbReference type="STRING" id="1121393.SAMN02745216_03449"/>
<dbReference type="GO" id="GO:0043022">
    <property type="term" value="F:ribosome binding"/>
    <property type="evidence" value="ECO:0007669"/>
    <property type="project" value="TreeGrafter"/>
</dbReference>
<comment type="subunit">
    <text evidence="8">Associates with the 50S ribosomal subunit.</text>
</comment>
<keyword evidence="13" id="KW-1185">Reference proteome</keyword>
<gene>
    <name evidence="8" type="primary">der</name>
    <name evidence="12" type="ORF">SAMN02745216_03449</name>
</gene>
<evidence type="ECO:0000256" key="5">
    <source>
        <dbReference type="ARBA" id="ARBA00022741"/>
    </source>
</evidence>
<dbReference type="SUPFAM" id="SSF52540">
    <property type="entry name" value="P-loop containing nucleoside triphosphate hydrolases"/>
    <property type="match status" value="2"/>
</dbReference>
<feature type="binding site" evidence="8">
    <location>
        <begin position="118"/>
        <end position="121"/>
    </location>
    <ligand>
        <name>GTP</name>
        <dbReference type="ChEBI" id="CHEBI:37565"/>
        <label>1</label>
    </ligand>
</feature>
<dbReference type="EMBL" id="FQZU01000024">
    <property type="protein sequence ID" value="SHK43448.1"/>
    <property type="molecule type" value="Genomic_DNA"/>
</dbReference>
<dbReference type="InterPro" id="IPR006073">
    <property type="entry name" value="GTP-bd"/>
</dbReference>
<keyword evidence="5 8" id="KW-0547">Nucleotide-binding</keyword>
<dbReference type="InterPro" id="IPR016484">
    <property type="entry name" value="GTPase_Der"/>
</dbReference>
<evidence type="ECO:0000313" key="12">
    <source>
        <dbReference type="EMBL" id="SHK43448.1"/>
    </source>
</evidence>
<feature type="domain" description="EngA-type G" evidence="11">
    <location>
        <begin position="2"/>
        <end position="166"/>
    </location>
</feature>
<feature type="binding site" evidence="8">
    <location>
        <begin position="55"/>
        <end position="59"/>
    </location>
    <ligand>
        <name>GTP</name>
        <dbReference type="ChEBI" id="CHEBI:37565"/>
        <label>1</label>
    </ligand>
</feature>
<dbReference type="Gene3D" id="3.40.50.300">
    <property type="entry name" value="P-loop containing nucleotide triphosphate hydrolases"/>
    <property type="match status" value="2"/>
</dbReference>
<feature type="domain" description="EngA-type G" evidence="11">
    <location>
        <begin position="174"/>
        <end position="349"/>
    </location>
</feature>
<feature type="binding site" evidence="8">
    <location>
        <begin position="180"/>
        <end position="187"/>
    </location>
    <ligand>
        <name>GTP</name>
        <dbReference type="ChEBI" id="CHEBI:37565"/>
        <label>2</label>
    </ligand>
</feature>
<evidence type="ECO:0000259" key="11">
    <source>
        <dbReference type="PROSITE" id="PS51712"/>
    </source>
</evidence>
<dbReference type="NCBIfam" id="TIGR03594">
    <property type="entry name" value="GTPase_EngA"/>
    <property type="match status" value="1"/>
</dbReference>
<dbReference type="GO" id="GO:0005525">
    <property type="term" value="F:GTP binding"/>
    <property type="evidence" value="ECO:0007669"/>
    <property type="project" value="UniProtKB-UniRule"/>
</dbReference>
<dbReference type="Pfam" id="PF14714">
    <property type="entry name" value="KH_dom-like"/>
    <property type="match status" value="1"/>
</dbReference>
<dbReference type="FunFam" id="3.40.50.300:FF:000040">
    <property type="entry name" value="GTPase Der"/>
    <property type="match status" value="1"/>
</dbReference>
<dbReference type="RefSeq" id="WP_073477495.1">
    <property type="nucleotide sequence ID" value="NZ_FQZU01000024.1"/>
</dbReference>
<evidence type="ECO:0000313" key="13">
    <source>
        <dbReference type="Proteomes" id="UP000183994"/>
    </source>
</evidence>
<reference evidence="13" key="1">
    <citation type="submission" date="2016-11" db="EMBL/GenBank/DDBJ databases">
        <authorList>
            <person name="Varghese N."/>
            <person name="Submissions S."/>
        </authorList>
    </citation>
    <scope>NUCLEOTIDE SEQUENCE [LARGE SCALE GENOMIC DNA]</scope>
    <source>
        <strain evidence="13">DSM 16219</strain>
    </source>
</reference>
<dbReference type="PANTHER" id="PTHR43834:SF6">
    <property type="entry name" value="GTPASE DER"/>
    <property type="match status" value="1"/>
</dbReference>
<dbReference type="InterPro" id="IPR027417">
    <property type="entry name" value="P-loop_NTPase"/>
</dbReference>
<evidence type="ECO:0000256" key="6">
    <source>
        <dbReference type="ARBA" id="ARBA00023134"/>
    </source>
</evidence>
<evidence type="ECO:0000256" key="8">
    <source>
        <dbReference type="HAMAP-Rule" id="MF_00195"/>
    </source>
</evidence>
<dbReference type="Gene3D" id="3.30.300.20">
    <property type="match status" value="1"/>
</dbReference>
<evidence type="ECO:0000256" key="1">
    <source>
        <dbReference type="ARBA" id="ARBA00008279"/>
    </source>
</evidence>
<dbReference type="PRINTS" id="PR00326">
    <property type="entry name" value="GTP1OBG"/>
</dbReference>
<dbReference type="InterPro" id="IPR005225">
    <property type="entry name" value="Small_GTP-bd"/>
</dbReference>
<feature type="binding site" evidence="8">
    <location>
        <begin position="227"/>
        <end position="231"/>
    </location>
    <ligand>
        <name>GTP</name>
        <dbReference type="ChEBI" id="CHEBI:37565"/>
        <label>2</label>
    </ligand>
</feature>
<dbReference type="GO" id="GO:0042254">
    <property type="term" value="P:ribosome biogenesis"/>
    <property type="evidence" value="ECO:0007669"/>
    <property type="project" value="UniProtKB-KW"/>
</dbReference>
<evidence type="ECO:0000256" key="2">
    <source>
        <dbReference type="ARBA" id="ARBA00020953"/>
    </source>
</evidence>
<name>A0A1M6SG22_9BACT</name>
<dbReference type="PIRSF" id="PIRSF006485">
    <property type="entry name" value="GTP-binding_EngA"/>
    <property type="match status" value="1"/>
</dbReference>
<keyword evidence="4 10" id="KW-0677">Repeat</keyword>
<protein>
    <recommendedName>
        <fullName evidence="2 8">GTPase Der</fullName>
    </recommendedName>
    <alternativeName>
        <fullName evidence="7 8">GTP-binding protein EngA</fullName>
    </alternativeName>
</protein>
<dbReference type="OrthoDB" id="9805918at2"/>
<dbReference type="HAMAP" id="MF_00195">
    <property type="entry name" value="GTPase_Der"/>
    <property type="match status" value="1"/>
</dbReference>
<evidence type="ECO:0000256" key="3">
    <source>
        <dbReference type="ARBA" id="ARBA00022517"/>
    </source>
</evidence>
<feature type="binding site" evidence="8">
    <location>
        <begin position="8"/>
        <end position="15"/>
    </location>
    <ligand>
        <name>GTP</name>
        <dbReference type="ChEBI" id="CHEBI:37565"/>
        <label>1</label>
    </ligand>
</feature>
<dbReference type="InterPro" id="IPR032859">
    <property type="entry name" value="KH_dom-like"/>
</dbReference>
<dbReference type="InterPro" id="IPR031166">
    <property type="entry name" value="G_ENGA"/>
</dbReference>
<feature type="binding site" evidence="8">
    <location>
        <begin position="292"/>
        <end position="295"/>
    </location>
    <ligand>
        <name>GTP</name>
        <dbReference type="ChEBI" id="CHEBI:37565"/>
        <label>2</label>
    </ligand>
</feature>
<organism evidence="12 13">
    <name type="scientific">Desulfatibacillum alkenivorans DSM 16219</name>
    <dbReference type="NCBI Taxonomy" id="1121393"/>
    <lineage>
        <taxon>Bacteria</taxon>
        <taxon>Pseudomonadati</taxon>
        <taxon>Thermodesulfobacteriota</taxon>
        <taxon>Desulfobacteria</taxon>
        <taxon>Desulfobacterales</taxon>
        <taxon>Desulfatibacillaceae</taxon>
        <taxon>Desulfatibacillum</taxon>
    </lineage>
</organism>
<dbReference type="NCBIfam" id="TIGR00231">
    <property type="entry name" value="small_GTP"/>
    <property type="match status" value="2"/>
</dbReference>
<dbReference type="AlphaFoldDB" id="A0A1M6SG22"/>
<dbReference type="CDD" id="cd01895">
    <property type="entry name" value="EngA2"/>
    <property type="match status" value="1"/>
</dbReference>
<accession>A0A1M6SG22</accession>
<evidence type="ECO:0000256" key="10">
    <source>
        <dbReference type="RuleBase" id="RU004481"/>
    </source>
</evidence>
<evidence type="ECO:0000256" key="4">
    <source>
        <dbReference type="ARBA" id="ARBA00022737"/>
    </source>
</evidence>